<protein>
    <submittedName>
        <fullName evidence="2">Uncharacterized protein</fullName>
    </submittedName>
</protein>
<dbReference type="EMBL" id="JAINDJ010000002">
    <property type="protein sequence ID" value="KAG9458804.1"/>
    <property type="molecule type" value="Genomic_DNA"/>
</dbReference>
<feature type="region of interest" description="Disordered" evidence="1">
    <location>
        <begin position="153"/>
        <end position="176"/>
    </location>
</feature>
<sequence>MILSGANILEGQKSLACTKEFLLPGKGAVGQAFIIHYTPKKLPPCHSSSNPNRSGNRSSIPSFRIGVGSPNLTIADRTSGTKVSSAGSRPPPFGERCHPLVVKVGIKPRIPQSHMKTSLPFQSGYNGSGISNTNQSCWYGGFPISTIQKKACHSSSNLRSGNGSSNRPSPQFEQKL</sequence>
<feature type="compositionally biased region" description="Low complexity" evidence="1">
    <location>
        <begin position="47"/>
        <end position="62"/>
    </location>
</feature>
<evidence type="ECO:0000256" key="1">
    <source>
        <dbReference type="SAM" id="MobiDB-lite"/>
    </source>
</evidence>
<organism evidence="2 3">
    <name type="scientific">Aristolochia fimbriata</name>
    <name type="common">White veined hardy Dutchman's pipe vine</name>
    <dbReference type="NCBI Taxonomy" id="158543"/>
    <lineage>
        <taxon>Eukaryota</taxon>
        <taxon>Viridiplantae</taxon>
        <taxon>Streptophyta</taxon>
        <taxon>Embryophyta</taxon>
        <taxon>Tracheophyta</taxon>
        <taxon>Spermatophyta</taxon>
        <taxon>Magnoliopsida</taxon>
        <taxon>Magnoliidae</taxon>
        <taxon>Piperales</taxon>
        <taxon>Aristolochiaceae</taxon>
        <taxon>Aristolochia</taxon>
    </lineage>
</organism>
<feature type="compositionally biased region" description="Low complexity" evidence="1">
    <location>
        <begin position="154"/>
        <end position="170"/>
    </location>
</feature>
<name>A0AAV7FCS4_ARIFI</name>
<feature type="compositionally biased region" description="Polar residues" evidence="1">
    <location>
        <begin position="70"/>
        <end position="87"/>
    </location>
</feature>
<comment type="caution">
    <text evidence="2">The sequence shown here is derived from an EMBL/GenBank/DDBJ whole genome shotgun (WGS) entry which is preliminary data.</text>
</comment>
<dbReference type="AlphaFoldDB" id="A0AAV7FCS4"/>
<proteinExistence type="predicted"/>
<reference evidence="2 3" key="1">
    <citation type="submission" date="2021-07" db="EMBL/GenBank/DDBJ databases">
        <title>The Aristolochia fimbriata genome: insights into angiosperm evolution, floral development and chemical biosynthesis.</title>
        <authorList>
            <person name="Jiao Y."/>
        </authorList>
    </citation>
    <scope>NUCLEOTIDE SEQUENCE [LARGE SCALE GENOMIC DNA]</scope>
    <source>
        <strain evidence="2">IBCAS-2021</strain>
        <tissue evidence="2">Leaf</tissue>
    </source>
</reference>
<accession>A0AAV7FCS4</accession>
<dbReference type="Proteomes" id="UP000825729">
    <property type="component" value="Unassembled WGS sequence"/>
</dbReference>
<keyword evidence="3" id="KW-1185">Reference proteome</keyword>
<evidence type="ECO:0000313" key="2">
    <source>
        <dbReference type="EMBL" id="KAG9458804.1"/>
    </source>
</evidence>
<gene>
    <name evidence="2" type="ORF">H6P81_003312</name>
</gene>
<feature type="region of interest" description="Disordered" evidence="1">
    <location>
        <begin position="44"/>
        <end position="94"/>
    </location>
</feature>
<evidence type="ECO:0000313" key="3">
    <source>
        <dbReference type="Proteomes" id="UP000825729"/>
    </source>
</evidence>